<dbReference type="SMART" id="SM00701">
    <property type="entry name" value="PGRP"/>
    <property type="match status" value="1"/>
</dbReference>
<dbReference type="InterPro" id="IPR036505">
    <property type="entry name" value="Amidase/PGRP_sf"/>
</dbReference>
<proteinExistence type="inferred from homology"/>
<dbReference type="EMBL" id="BAAAHG010000007">
    <property type="protein sequence ID" value="GAA0907403.1"/>
    <property type="molecule type" value="Genomic_DNA"/>
</dbReference>
<dbReference type="InterPro" id="IPR006619">
    <property type="entry name" value="PGRP_domain_met/bac"/>
</dbReference>
<dbReference type="SUPFAM" id="SSF55846">
    <property type="entry name" value="N-acetylmuramoyl-L-alanine amidase-like"/>
    <property type="match status" value="1"/>
</dbReference>
<evidence type="ECO:0000256" key="1">
    <source>
        <dbReference type="ARBA" id="ARBA00007553"/>
    </source>
</evidence>
<evidence type="ECO:0000259" key="5">
    <source>
        <dbReference type="SMART" id="SM00701"/>
    </source>
</evidence>
<evidence type="ECO:0000259" key="4">
    <source>
        <dbReference type="SMART" id="SM00644"/>
    </source>
</evidence>
<name>A0ABN1NI24_9ACTN</name>
<dbReference type="PANTHER" id="PTHR11022">
    <property type="entry name" value="PEPTIDOGLYCAN RECOGNITION PROTEIN"/>
    <property type="match status" value="1"/>
</dbReference>
<evidence type="ECO:0000313" key="7">
    <source>
        <dbReference type="Proteomes" id="UP001501005"/>
    </source>
</evidence>
<dbReference type="InterPro" id="IPR015510">
    <property type="entry name" value="PGRP"/>
</dbReference>
<dbReference type="Pfam" id="PF01510">
    <property type="entry name" value="Amidase_2"/>
    <property type="match status" value="1"/>
</dbReference>
<keyword evidence="7" id="KW-1185">Reference proteome</keyword>
<protein>
    <submittedName>
        <fullName evidence="6">N-acetylmuramoyl-L-alanine amidase</fullName>
    </submittedName>
</protein>
<evidence type="ECO:0000313" key="6">
    <source>
        <dbReference type="EMBL" id="GAA0907403.1"/>
    </source>
</evidence>
<gene>
    <name evidence="6" type="ORF">GCM10009549_13300</name>
</gene>
<dbReference type="Proteomes" id="UP001501005">
    <property type="component" value="Unassembled WGS sequence"/>
</dbReference>
<feature type="region of interest" description="Disordered" evidence="2">
    <location>
        <begin position="187"/>
        <end position="278"/>
    </location>
</feature>
<feature type="signal peptide" evidence="3">
    <location>
        <begin position="1"/>
        <end position="30"/>
    </location>
</feature>
<feature type="compositionally biased region" description="Low complexity" evidence="2">
    <location>
        <begin position="214"/>
        <end position="234"/>
    </location>
</feature>
<comment type="caution">
    <text evidence="6">The sequence shown here is derived from an EMBL/GenBank/DDBJ whole genome shotgun (WGS) entry which is preliminary data.</text>
</comment>
<keyword evidence="3" id="KW-0732">Signal</keyword>
<dbReference type="InterPro" id="IPR002502">
    <property type="entry name" value="Amidase_domain"/>
</dbReference>
<dbReference type="Gene3D" id="3.40.80.10">
    <property type="entry name" value="Peptidoglycan recognition protein-like"/>
    <property type="match status" value="1"/>
</dbReference>
<dbReference type="PANTHER" id="PTHR11022:SF41">
    <property type="entry name" value="PEPTIDOGLYCAN-RECOGNITION PROTEIN LC-RELATED"/>
    <property type="match status" value="1"/>
</dbReference>
<feature type="domain" description="Peptidoglycan recognition protein family" evidence="5">
    <location>
        <begin position="271"/>
        <end position="419"/>
    </location>
</feature>
<feature type="chain" id="PRO_5046138165" evidence="3">
    <location>
        <begin position="31"/>
        <end position="466"/>
    </location>
</feature>
<accession>A0ABN1NI24</accession>
<reference evidence="6 7" key="1">
    <citation type="journal article" date="2019" name="Int. J. Syst. Evol. Microbiol.">
        <title>The Global Catalogue of Microorganisms (GCM) 10K type strain sequencing project: providing services to taxonomists for standard genome sequencing and annotation.</title>
        <authorList>
            <consortium name="The Broad Institute Genomics Platform"/>
            <consortium name="The Broad Institute Genome Sequencing Center for Infectious Disease"/>
            <person name="Wu L."/>
            <person name="Ma J."/>
        </authorList>
    </citation>
    <scope>NUCLEOTIDE SEQUENCE [LARGE SCALE GENOMIC DNA]</scope>
    <source>
        <strain evidence="6 7">JCM 10673</strain>
    </source>
</reference>
<feature type="domain" description="N-acetylmuramoyl-L-alanine amidase" evidence="4">
    <location>
        <begin position="285"/>
        <end position="446"/>
    </location>
</feature>
<dbReference type="CDD" id="cd06583">
    <property type="entry name" value="PGRP"/>
    <property type="match status" value="1"/>
</dbReference>
<evidence type="ECO:0000256" key="2">
    <source>
        <dbReference type="SAM" id="MobiDB-lite"/>
    </source>
</evidence>
<feature type="compositionally biased region" description="Basic and acidic residues" evidence="2">
    <location>
        <begin position="122"/>
        <end position="132"/>
    </location>
</feature>
<organism evidence="6 7">
    <name type="scientific">Streptomyces thermoalcalitolerans</name>
    <dbReference type="NCBI Taxonomy" id="65605"/>
    <lineage>
        <taxon>Bacteria</taxon>
        <taxon>Bacillati</taxon>
        <taxon>Actinomycetota</taxon>
        <taxon>Actinomycetes</taxon>
        <taxon>Kitasatosporales</taxon>
        <taxon>Streptomycetaceae</taxon>
        <taxon>Streptomyces</taxon>
    </lineage>
</organism>
<sequence length="466" mass="48555">MIMFKIRGMRRYGFLVSSIGIACTAALTLAQGPPASVATVRPASATGPSAVPGSTRSLPLLPLVRTRARGAAVTEQGLRRTDVPRFFLVGVVWDDPDAELHGSVRIRTRSAATGTWSDWQDLDTHHNTDHGADPGTAERVPGAVRGATAPLWVGASDGVEVHVRAEAGDSGRGAAAGPAAALPSGLRLGLVDPGGEPVPRGSGATVSRSGEPSGKAAAAFGVPAAGAPLAPPDATRIPALAREDGRRERPARPGGKETERRGTGPYIGPRPPIVTRRGWGADESLRSGEFVYSDTVKAVFVHHTSSGNNYSCAQTPSLIRSIYRYHVQSMGWRDIGYNFLVDRCGTIYEGRAGGVARAVLGAHTAGFNTNSAGIAVLGSYNISEPPPAVVTAVAQLAAWKLGLHGVNPSGKTYLTSGGGNLYQKGKSVRLDVISGHRDGFPTDCPGLRLYGKLGTIRSAAARYQGR</sequence>
<dbReference type="PROSITE" id="PS51257">
    <property type="entry name" value="PROKAR_LIPOPROTEIN"/>
    <property type="match status" value="1"/>
</dbReference>
<comment type="similarity">
    <text evidence="1">Belongs to the N-acetylmuramoyl-L-alanine amidase 2 family.</text>
</comment>
<feature type="region of interest" description="Disordered" evidence="2">
    <location>
        <begin position="119"/>
        <end position="139"/>
    </location>
</feature>
<dbReference type="SMART" id="SM00644">
    <property type="entry name" value="Ami_2"/>
    <property type="match status" value="1"/>
</dbReference>
<feature type="compositionally biased region" description="Basic and acidic residues" evidence="2">
    <location>
        <begin position="241"/>
        <end position="262"/>
    </location>
</feature>
<evidence type="ECO:0000256" key="3">
    <source>
        <dbReference type="SAM" id="SignalP"/>
    </source>
</evidence>